<reference evidence="2 3" key="1">
    <citation type="submission" date="2024-01" db="EMBL/GenBank/DDBJ databases">
        <authorList>
            <person name="Allen C."/>
            <person name="Tagirdzhanova G."/>
        </authorList>
    </citation>
    <scope>NUCLEOTIDE SEQUENCE [LARGE SCALE GENOMIC DNA]</scope>
</reference>
<comment type="caution">
    <text evidence="2">The sequence shown here is derived from an EMBL/GenBank/DDBJ whole genome shotgun (WGS) entry which is preliminary data.</text>
</comment>
<evidence type="ECO:0000313" key="3">
    <source>
        <dbReference type="Proteomes" id="UP001642405"/>
    </source>
</evidence>
<evidence type="ECO:0000256" key="1">
    <source>
        <dbReference type="SAM" id="MobiDB-lite"/>
    </source>
</evidence>
<dbReference type="Proteomes" id="UP001642405">
    <property type="component" value="Unassembled WGS sequence"/>
</dbReference>
<evidence type="ECO:0000313" key="2">
    <source>
        <dbReference type="EMBL" id="CAK7208414.1"/>
    </source>
</evidence>
<feature type="compositionally biased region" description="Polar residues" evidence="1">
    <location>
        <begin position="1"/>
        <end position="17"/>
    </location>
</feature>
<protein>
    <submittedName>
        <fullName evidence="2">Uncharacterized protein</fullName>
    </submittedName>
</protein>
<accession>A0ABP0AMY3</accession>
<feature type="compositionally biased region" description="Low complexity" evidence="1">
    <location>
        <begin position="33"/>
        <end position="71"/>
    </location>
</feature>
<dbReference type="EMBL" id="CAWUHB010000001">
    <property type="protein sequence ID" value="CAK7208414.1"/>
    <property type="molecule type" value="Genomic_DNA"/>
</dbReference>
<proteinExistence type="predicted"/>
<keyword evidence="3" id="KW-1185">Reference proteome</keyword>
<sequence>MSSSITIPTASSLGTARTDNKPHHRHHLRSMDATMGSPGTPSSSAMTPSSSSASSSAASPASSSMYSATPSRIPKSKKGKNVVSQSAPAPPTVMEQRMQGHNRRPSLLGSAIAQQEAHVINIGDPDGPPRLISYLASSQGFVWNPEIFIPSYVDYDYTPLENRREPIHEIFLSDEEIEQMFPK</sequence>
<gene>
    <name evidence="2" type="ORF">SCUCBS95973_000094</name>
</gene>
<name>A0ABP0AMY3_9PEZI</name>
<feature type="region of interest" description="Disordered" evidence="1">
    <location>
        <begin position="1"/>
        <end position="104"/>
    </location>
</feature>
<organism evidence="2 3">
    <name type="scientific">Sporothrix curviconia</name>
    <dbReference type="NCBI Taxonomy" id="1260050"/>
    <lineage>
        <taxon>Eukaryota</taxon>
        <taxon>Fungi</taxon>
        <taxon>Dikarya</taxon>
        <taxon>Ascomycota</taxon>
        <taxon>Pezizomycotina</taxon>
        <taxon>Sordariomycetes</taxon>
        <taxon>Sordariomycetidae</taxon>
        <taxon>Ophiostomatales</taxon>
        <taxon>Ophiostomataceae</taxon>
        <taxon>Sporothrix</taxon>
    </lineage>
</organism>